<proteinExistence type="predicted"/>
<feature type="transmembrane region" description="Helical" evidence="1">
    <location>
        <begin position="56"/>
        <end position="76"/>
    </location>
</feature>
<evidence type="ECO:0000256" key="1">
    <source>
        <dbReference type="SAM" id="Phobius"/>
    </source>
</evidence>
<feature type="transmembrane region" description="Helical" evidence="1">
    <location>
        <begin position="96"/>
        <end position="125"/>
    </location>
</feature>
<feature type="transmembrane region" description="Helical" evidence="1">
    <location>
        <begin position="28"/>
        <end position="49"/>
    </location>
</feature>
<protein>
    <submittedName>
        <fullName evidence="2">Uncharacterized protein</fullName>
    </submittedName>
</protein>
<sequence length="126" mass="14044">MSYLPLSRSGLDGPMRYWNGEGPLWRLYWIYGVLASTAGGALIMTATLYRLVSPWWILALVLLGLAYTAYILVSTWRCAFNIETEPFGIDRTTLGWMARVLTFGWAINAVGASLMLLQVAFGLFLA</sequence>
<dbReference type="AlphaFoldDB" id="A0A917QJ86"/>
<keyword evidence="1" id="KW-0472">Membrane</keyword>
<keyword evidence="3" id="KW-1185">Reference proteome</keyword>
<keyword evidence="1" id="KW-1133">Transmembrane helix</keyword>
<accession>A0A917QJ86</accession>
<evidence type="ECO:0000313" key="3">
    <source>
        <dbReference type="Proteomes" id="UP000600449"/>
    </source>
</evidence>
<keyword evidence="1" id="KW-0812">Transmembrane</keyword>
<organism evidence="2 3">
    <name type="scientific">Salinarimonas ramus</name>
    <dbReference type="NCBI Taxonomy" id="690164"/>
    <lineage>
        <taxon>Bacteria</taxon>
        <taxon>Pseudomonadati</taxon>
        <taxon>Pseudomonadota</taxon>
        <taxon>Alphaproteobacteria</taxon>
        <taxon>Hyphomicrobiales</taxon>
        <taxon>Salinarimonadaceae</taxon>
        <taxon>Salinarimonas</taxon>
    </lineage>
</organism>
<dbReference type="Proteomes" id="UP000600449">
    <property type="component" value="Unassembled WGS sequence"/>
</dbReference>
<comment type="caution">
    <text evidence="2">The sequence shown here is derived from an EMBL/GenBank/DDBJ whole genome shotgun (WGS) entry which is preliminary data.</text>
</comment>
<gene>
    <name evidence="2" type="ORF">GCM10011322_43170</name>
</gene>
<name>A0A917QJ86_9HYPH</name>
<dbReference type="RefSeq" id="WP_188915347.1">
    <property type="nucleotide sequence ID" value="NZ_BMMF01000015.1"/>
</dbReference>
<dbReference type="EMBL" id="BMMF01000015">
    <property type="protein sequence ID" value="GGK51523.1"/>
    <property type="molecule type" value="Genomic_DNA"/>
</dbReference>
<reference evidence="2 3" key="1">
    <citation type="journal article" date="2014" name="Int. J. Syst. Evol. Microbiol.">
        <title>Complete genome sequence of Corynebacterium casei LMG S-19264T (=DSM 44701T), isolated from a smear-ripened cheese.</title>
        <authorList>
            <consortium name="US DOE Joint Genome Institute (JGI-PGF)"/>
            <person name="Walter F."/>
            <person name="Albersmeier A."/>
            <person name="Kalinowski J."/>
            <person name="Ruckert C."/>
        </authorList>
    </citation>
    <scope>NUCLEOTIDE SEQUENCE [LARGE SCALE GENOMIC DNA]</scope>
    <source>
        <strain evidence="2 3">CGMCC 1.9161</strain>
    </source>
</reference>
<evidence type="ECO:0000313" key="2">
    <source>
        <dbReference type="EMBL" id="GGK51523.1"/>
    </source>
</evidence>